<name>A0A1E3Q2W6_LIPST</name>
<dbReference type="Proteomes" id="UP000094385">
    <property type="component" value="Unassembled WGS sequence"/>
</dbReference>
<gene>
    <name evidence="1" type="ORF">LIPSTDRAFT_73199</name>
</gene>
<keyword evidence="2" id="KW-1185">Reference proteome</keyword>
<dbReference type="AlphaFoldDB" id="A0A1E3Q2W6"/>
<protein>
    <submittedName>
        <fullName evidence="1">Uncharacterized protein</fullName>
    </submittedName>
</protein>
<reference evidence="1 2" key="1">
    <citation type="journal article" date="2016" name="Proc. Natl. Acad. Sci. U.S.A.">
        <title>Comparative genomics of biotechnologically important yeasts.</title>
        <authorList>
            <person name="Riley R."/>
            <person name="Haridas S."/>
            <person name="Wolfe K.H."/>
            <person name="Lopes M.R."/>
            <person name="Hittinger C.T."/>
            <person name="Goeker M."/>
            <person name="Salamov A.A."/>
            <person name="Wisecaver J.H."/>
            <person name="Long T.M."/>
            <person name="Calvey C.H."/>
            <person name="Aerts A.L."/>
            <person name="Barry K.W."/>
            <person name="Choi C."/>
            <person name="Clum A."/>
            <person name="Coughlan A.Y."/>
            <person name="Deshpande S."/>
            <person name="Douglass A.P."/>
            <person name="Hanson S.J."/>
            <person name="Klenk H.-P."/>
            <person name="LaButti K.M."/>
            <person name="Lapidus A."/>
            <person name="Lindquist E.A."/>
            <person name="Lipzen A.M."/>
            <person name="Meier-Kolthoff J.P."/>
            <person name="Ohm R.A."/>
            <person name="Otillar R.P."/>
            <person name="Pangilinan J.L."/>
            <person name="Peng Y."/>
            <person name="Rokas A."/>
            <person name="Rosa C.A."/>
            <person name="Scheuner C."/>
            <person name="Sibirny A.A."/>
            <person name="Slot J.C."/>
            <person name="Stielow J.B."/>
            <person name="Sun H."/>
            <person name="Kurtzman C.P."/>
            <person name="Blackwell M."/>
            <person name="Grigoriev I.V."/>
            <person name="Jeffries T.W."/>
        </authorList>
    </citation>
    <scope>NUCLEOTIDE SEQUENCE [LARGE SCALE GENOMIC DNA]</scope>
    <source>
        <strain evidence="1 2">NRRL Y-11557</strain>
    </source>
</reference>
<organism evidence="1 2">
    <name type="scientific">Lipomyces starkeyi NRRL Y-11557</name>
    <dbReference type="NCBI Taxonomy" id="675824"/>
    <lineage>
        <taxon>Eukaryota</taxon>
        <taxon>Fungi</taxon>
        <taxon>Dikarya</taxon>
        <taxon>Ascomycota</taxon>
        <taxon>Saccharomycotina</taxon>
        <taxon>Lipomycetes</taxon>
        <taxon>Lipomycetales</taxon>
        <taxon>Lipomycetaceae</taxon>
        <taxon>Lipomyces</taxon>
    </lineage>
</organism>
<proteinExistence type="predicted"/>
<sequence length="165" mass="18521">MSLLPTICIICIHPTHQIYGDNAVPVNQMLYLGSDAYILSIDLLHMLNQGLVSRIVYHFTDFLIILITMSTQHVRNSYLSKLDNEMMWLAHKRKLITFGSVSYTELSPSCKFKVIEDIDDCSDLAENPKNTVFGLPHASGMLKVAAEGKLMAHTLVWLIPISSVD</sequence>
<evidence type="ECO:0000313" key="1">
    <source>
        <dbReference type="EMBL" id="ODQ71502.1"/>
    </source>
</evidence>
<evidence type="ECO:0000313" key="2">
    <source>
        <dbReference type="Proteomes" id="UP000094385"/>
    </source>
</evidence>
<dbReference type="EMBL" id="KV454297">
    <property type="protein sequence ID" value="ODQ71502.1"/>
    <property type="molecule type" value="Genomic_DNA"/>
</dbReference>
<accession>A0A1E3Q2W6</accession>